<protein>
    <submittedName>
        <fullName evidence="8">MATE family efflux transporter</fullName>
    </submittedName>
</protein>
<feature type="transmembrane region" description="Helical" evidence="7">
    <location>
        <begin position="368"/>
        <end position="387"/>
    </location>
</feature>
<keyword evidence="3" id="KW-0813">Transport</keyword>
<evidence type="ECO:0000313" key="9">
    <source>
        <dbReference type="Proteomes" id="UP000469159"/>
    </source>
</evidence>
<dbReference type="PANTHER" id="PTHR43298:SF2">
    <property type="entry name" value="FMN_FAD EXPORTER YEEO-RELATED"/>
    <property type="match status" value="1"/>
</dbReference>
<evidence type="ECO:0000256" key="5">
    <source>
        <dbReference type="ARBA" id="ARBA00022989"/>
    </source>
</evidence>
<feature type="transmembrane region" description="Helical" evidence="7">
    <location>
        <begin position="25"/>
        <end position="49"/>
    </location>
</feature>
<dbReference type="CDD" id="cd13136">
    <property type="entry name" value="MATE_DinF_like"/>
    <property type="match status" value="1"/>
</dbReference>
<dbReference type="InterPro" id="IPR050222">
    <property type="entry name" value="MATE_MdtK"/>
</dbReference>
<evidence type="ECO:0000256" key="7">
    <source>
        <dbReference type="SAM" id="Phobius"/>
    </source>
</evidence>
<evidence type="ECO:0000256" key="2">
    <source>
        <dbReference type="ARBA" id="ARBA00010199"/>
    </source>
</evidence>
<feature type="transmembrane region" description="Helical" evidence="7">
    <location>
        <begin position="296"/>
        <end position="318"/>
    </location>
</feature>
<dbReference type="InterPro" id="IPR002528">
    <property type="entry name" value="MATE_fam"/>
</dbReference>
<feature type="transmembrane region" description="Helical" evidence="7">
    <location>
        <begin position="112"/>
        <end position="136"/>
    </location>
</feature>
<feature type="transmembrane region" description="Helical" evidence="7">
    <location>
        <begin position="258"/>
        <end position="275"/>
    </location>
</feature>
<dbReference type="Proteomes" id="UP000469159">
    <property type="component" value="Unassembled WGS sequence"/>
</dbReference>
<keyword evidence="5 7" id="KW-1133">Transmembrane helix</keyword>
<feature type="transmembrane region" description="Helical" evidence="7">
    <location>
        <begin position="338"/>
        <end position="356"/>
    </location>
</feature>
<dbReference type="GO" id="GO:0005886">
    <property type="term" value="C:plasma membrane"/>
    <property type="evidence" value="ECO:0007669"/>
    <property type="project" value="TreeGrafter"/>
</dbReference>
<dbReference type="AlphaFoldDB" id="A0A6I4URE0"/>
<dbReference type="PANTHER" id="PTHR43298">
    <property type="entry name" value="MULTIDRUG RESISTANCE PROTEIN NORM-RELATED"/>
    <property type="match status" value="1"/>
</dbReference>
<evidence type="ECO:0000313" key="8">
    <source>
        <dbReference type="EMBL" id="MXP41016.1"/>
    </source>
</evidence>
<dbReference type="OrthoDB" id="9789527at2"/>
<gene>
    <name evidence="8" type="ORF">GRI75_05075</name>
</gene>
<feature type="transmembrane region" description="Helical" evidence="7">
    <location>
        <begin position="227"/>
        <end position="246"/>
    </location>
</feature>
<proteinExistence type="inferred from homology"/>
<dbReference type="NCBIfam" id="TIGR00797">
    <property type="entry name" value="matE"/>
    <property type="match status" value="1"/>
</dbReference>
<comment type="subcellular location">
    <subcellularLocation>
        <location evidence="1">Membrane</location>
        <topology evidence="1">Multi-pass membrane protein</topology>
    </subcellularLocation>
</comment>
<dbReference type="GO" id="GO:0042910">
    <property type="term" value="F:xenobiotic transmembrane transporter activity"/>
    <property type="evidence" value="ECO:0007669"/>
    <property type="project" value="InterPro"/>
</dbReference>
<sequence>MLGQASIPLVGVVDAMVIGRTGDAAALAGVALGATVIGLIFWSFGFLRMGMTGLTSQADGAGDRKEVEALLVRGLAIGGAIGVLLLALLWPLRELAFAILAGGEATTAEASGYVTARFFGAPAALCVFAITGWLFGLGRTRAALTLQLVMNAANIVFDVVLVFGFGLGAAGVGAGTAGAEWVALAAGLVLVTGVAGANPHALARRAGRAALFAPAAMRRLFAINRDLMIRTVALLIMFAWFANAGARLGAETLAANHVLLQFVNVAAFILDGFAFTAESRIGQAIGTRSRAQFVRAIRLTGEFSLAAGALMAAAFWLLGEPVIALISTDPAIRASASLFLPFAALVPLIGMPSWLLDGVFIGSTQGRALRNAGVLAAVLYLAADLALRPLGNLGVWLAFSASYLLRAGGLALYFPSLLRSFEQTQAVARPGAIA</sequence>
<feature type="transmembrane region" description="Helical" evidence="7">
    <location>
        <begin position="148"/>
        <end position="169"/>
    </location>
</feature>
<accession>A0A6I4URE0</accession>
<comment type="similarity">
    <text evidence="2">Belongs to the multi antimicrobial extrusion (MATE) (TC 2.A.66.1) family.</text>
</comment>
<dbReference type="InterPro" id="IPR044644">
    <property type="entry name" value="DinF-like"/>
</dbReference>
<name>A0A6I4URE0_9SPHN</name>
<evidence type="ECO:0000256" key="1">
    <source>
        <dbReference type="ARBA" id="ARBA00004141"/>
    </source>
</evidence>
<evidence type="ECO:0000256" key="3">
    <source>
        <dbReference type="ARBA" id="ARBA00022448"/>
    </source>
</evidence>
<dbReference type="EMBL" id="WTYK01000002">
    <property type="protein sequence ID" value="MXP41016.1"/>
    <property type="molecule type" value="Genomic_DNA"/>
</dbReference>
<keyword evidence="4 7" id="KW-0812">Transmembrane</keyword>
<dbReference type="Pfam" id="PF01554">
    <property type="entry name" value="MatE"/>
    <property type="match status" value="2"/>
</dbReference>
<dbReference type="GO" id="GO:0015297">
    <property type="term" value="F:antiporter activity"/>
    <property type="evidence" value="ECO:0007669"/>
    <property type="project" value="InterPro"/>
</dbReference>
<evidence type="ECO:0000256" key="6">
    <source>
        <dbReference type="ARBA" id="ARBA00023136"/>
    </source>
</evidence>
<reference evidence="8 9" key="1">
    <citation type="submission" date="2019-12" db="EMBL/GenBank/DDBJ databases">
        <title>Genomic-based taxomic classification of the family Erythrobacteraceae.</title>
        <authorList>
            <person name="Xu L."/>
        </authorList>
    </citation>
    <scope>NUCLEOTIDE SEQUENCE [LARGE SCALE GENOMIC DNA]</scope>
    <source>
        <strain evidence="8 9">MCCC 1K02066</strain>
    </source>
</reference>
<keyword evidence="6 7" id="KW-0472">Membrane</keyword>
<feature type="transmembrane region" description="Helical" evidence="7">
    <location>
        <begin position="393"/>
        <end position="414"/>
    </location>
</feature>
<evidence type="ECO:0000256" key="4">
    <source>
        <dbReference type="ARBA" id="ARBA00022692"/>
    </source>
</evidence>
<organism evidence="8 9">
    <name type="scientific">Croceibacterium soli</name>
    <dbReference type="NCBI Taxonomy" id="1739690"/>
    <lineage>
        <taxon>Bacteria</taxon>
        <taxon>Pseudomonadati</taxon>
        <taxon>Pseudomonadota</taxon>
        <taxon>Alphaproteobacteria</taxon>
        <taxon>Sphingomonadales</taxon>
        <taxon>Erythrobacteraceae</taxon>
        <taxon>Croceibacterium</taxon>
    </lineage>
</organism>
<keyword evidence="9" id="KW-1185">Reference proteome</keyword>
<feature type="transmembrane region" description="Helical" evidence="7">
    <location>
        <begin position="70"/>
        <end position="92"/>
    </location>
</feature>
<feature type="transmembrane region" description="Helical" evidence="7">
    <location>
        <begin position="181"/>
        <end position="198"/>
    </location>
</feature>
<comment type="caution">
    <text evidence="8">The sequence shown here is derived from an EMBL/GenBank/DDBJ whole genome shotgun (WGS) entry which is preliminary data.</text>
</comment>